<organism evidence="1 2">
    <name type="scientific">Bombardia bombarda</name>
    <dbReference type="NCBI Taxonomy" id="252184"/>
    <lineage>
        <taxon>Eukaryota</taxon>
        <taxon>Fungi</taxon>
        <taxon>Dikarya</taxon>
        <taxon>Ascomycota</taxon>
        <taxon>Pezizomycotina</taxon>
        <taxon>Sordariomycetes</taxon>
        <taxon>Sordariomycetidae</taxon>
        <taxon>Sordariales</taxon>
        <taxon>Lasiosphaeriaceae</taxon>
        <taxon>Bombardia</taxon>
    </lineage>
</organism>
<name>A0AA39WN41_9PEZI</name>
<keyword evidence="2" id="KW-1185">Reference proteome</keyword>
<comment type="caution">
    <text evidence="1">The sequence shown here is derived from an EMBL/GenBank/DDBJ whole genome shotgun (WGS) entry which is preliminary data.</text>
</comment>
<dbReference type="Proteomes" id="UP001174934">
    <property type="component" value="Unassembled WGS sequence"/>
</dbReference>
<gene>
    <name evidence="1" type="ORF">B0T17DRAFT_601377</name>
</gene>
<dbReference type="EMBL" id="JAULSR010000005">
    <property type="protein sequence ID" value="KAK0618459.1"/>
    <property type="molecule type" value="Genomic_DNA"/>
</dbReference>
<evidence type="ECO:0000313" key="2">
    <source>
        <dbReference type="Proteomes" id="UP001174934"/>
    </source>
</evidence>
<sequence length="194" mass="21193">MIDQLTKYVGGVYLSSPGDNNCARSTHLEDNTEDGWAHHCQLKSLLVVETEVGMTGEYTSSAHQCVSGAVLVIVGFDITRLLWPPIFGEKKGKKKDLGHRSAREDGRSTRQCLALCRTNTATIPLLPPAAYVRRPSAVRKNCPGPNCQERSTGYPAGKGKDWTALKAAQQAARSRSLENNLWYEAGGSCKEKCI</sequence>
<accession>A0AA39WN41</accession>
<reference evidence="1" key="1">
    <citation type="submission" date="2023-06" db="EMBL/GenBank/DDBJ databases">
        <title>Genome-scale phylogeny and comparative genomics of the fungal order Sordariales.</title>
        <authorList>
            <consortium name="Lawrence Berkeley National Laboratory"/>
            <person name="Hensen N."/>
            <person name="Bonometti L."/>
            <person name="Westerberg I."/>
            <person name="Brannstrom I.O."/>
            <person name="Guillou S."/>
            <person name="Cros-Aarteil S."/>
            <person name="Calhoun S."/>
            <person name="Haridas S."/>
            <person name="Kuo A."/>
            <person name="Mondo S."/>
            <person name="Pangilinan J."/>
            <person name="Riley R."/>
            <person name="LaButti K."/>
            <person name="Andreopoulos B."/>
            <person name="Lipzen A."/>
            <person name="Chen C."/>
            <person name="Yanf M."/>
            <person name="Daum C."/>
            <person name="Ng V."/>
            <person name="Clum A."/>
            <person name="Steindorff A."/>
            <person name="Ohm R."/>
            <person name="Martin F."/>
            <person name="Silar P."/>
            <person name="Natvig D."/>
            <person name="Lalanne C."/>
            <person name="Gautier V."/>
            <person name="Ament-velasquez S.L."/>
            <person name="Kruys A."/>
            <person name="Hutchinson M.I."/>
            <person name="Powell A.J."/>
            <person name="Barry K."/>
            <person name="Miller A.N."/>
            <person name="Grigoriev I.V."/>
            <person name="Debuchy R."/>
            <person name="Gladieux P."/>
            <person name="Thoren M.H."/>
            <person name="Johannesson H."/>
        </authorList>
    </citation>
    <scope>NUCLEOTIDE SEQUENCE</scope>
    <source>
        <strain evidence="1">SMH3391-2</strain>
    </source>
</reference>
<evidence type="ECO:0000313" key="1">
    <source>
        <dbReference type="EMBL" id="KAK0618459.1"/>
    </source>
</evidence>
<proteinExistence type="predicted"/>
<protein>
    <submittedName>
        <fullName evidence="1">Uncharacterized protein</fullName>
    </submittedName>
</protein>
<dbReference type="AlphaFoldDB" id="A0AA39WN41"/>